<dbReference type="Proteomes" id="UP000244855">
    <property type="component" value="Unassembled WGS sequence"/>
</dbReference>
<evidence type="ECO:0008006" key="4">
    <source>
        <dbReference type="Google" id="ProtNLM"/>
    </source>
</evidence>
<reference evidence="2 3" key="1">
    <citation type="journal article" date="2018" name="Sci. Rep.">
        <title>Comparative genomics provides insights into the lifestyle and reveals functional heterogeneity of dark septate endophytic fungi.</title>
        <authorList>
            <person name="Knapp D.G."/>
            <person name="Nemeth J.B."/>
            <person name="Barry K."/>
            <person name="Hainaut M."/>
            <person name="Henrissat B."/>
            <person name="Johnson J."/>
            <person name="Kuo A."/>
            <person name="Lim J.H.P."/>
            <person name="Lipzen A."/>
            <person name="Nolan M."/>
            <person name="Ohm R.A."/>
            <person name="Tamas L."/>
            <person name="Grigoriev I.V."/>
            <person name="Spatafora J.W."/>
            <person name="Nagy L.G."/>
            <person name="Kovacs G.M."/>
        </authorList>
    </citation>
    <scope>NUCLEOTIDE SEQUENCE [LARGE SCALE GENOMIC DNA]</scope>
    <source>
        <strain evidence="2 3">DSE2036</strain>
    </source>
</reference>
<dbReference type="EMBL" id="KZ805519">
    <property type="protein sequence ID" value="PVH94812.1"/>
    <property type="molecule type" value="Genomic_DNA"/>
</dbReference>
<feature type="region of interest" description="Disordered" evidence="1">
    <location>
        <begin position="313"/>
        <end position="383"/>
    </location>
</feature>
<evidence type="ECO:0000313" key="3">
    <source>
        <dbReference type="Proteomes" id="UP000244855"/>
    </source>
</evidence>
<organism evidence="2 3">
    <name type="scientific">Periconia macrospinosa</name>
    <dbReference type="NCBI Taxonomy" id="97972"/>
    <lineage>
        <taxon>Eukaryota</taxon>
        <taxon>Fungi</taxon>
        <taxon>Dikarya</taxon>
        <taxon>Ascomycota</taxon>
        <taxon>Pezizomycotina</taxon>
        <taxon>Dothideomycetes</taxon>
        <taxon>Pleosporomycetidae</taxon>
        <taxon>Pleosporales</taxon>
        <taxon>Massarineae</taxon>
        <taxon>Periconiaceae</taxon>
        <taxon>Periconia</taxon>
    </lineage>
</organism>
<evidence type="ECO:0000313" key="2">
    <source>
        <dbReference type="EMBL" id="PVH94812.1"/>
    </source>
</evidence>
<feature type="compositionally biased region" description="Acidic residues" evidence="1">
    <location>
        <begin position="139"/>
        <end position="155"/>
    </location>
</feature>
<feature type="region of interest" description="Disordered" evidence="1">
    <location>
        <begin position="131"/>
        <end position="161"/>
    </location>
</feature>
<dbReference type="AlphaFoldDB" id="A0A2V1D9R5"/>
<proteinExistence type="predicted"/>
<dbReference type="OrthoDB" id="3685561at2759"/>
<feature type="region of interest" description="Disordered" evidence="1">
    <location>
        <begin position="472"/>
        <end position="516"/>
    </location>
</feature>
<feature type="compositionally biased region" description="Polar residues" evidence="1">
    <location>
        <begin position="366"/>
        <end position="382"/>
    </location>
</feature>
<evidence type="ECO:0000256" key="1">
    <source>
        <dbReference type="SAM" id="MobiDB-lite"/>
    </source>
</evidence>
<feature type="compositionally biased region" description="Basic and acidic residues" evidence="1">
    <location>
        <begin position="344"/>
        <end position="365"/>
    </location>
</feature>
<protein>
    <recommendedName>
        <fullName evidence="4">BTB domain-containing protein</fullName>
    </recommendedName>
</protein>
<name>A0A2V1D9R5_9PLEO</name>
<keyword evidence="3" id="KW-1185">Reference proteome</keyword>
<sequence length="516" mass="56250">MDPPHNPTGSSSDDSFPPIPQYKWFQTSVIDSGLIAMHSKLYNTHPPAADRTAYKELMRARKKPIQLPAHEKHMASHLFPHTRPSTMTIIVGGALPVPNDSSRSAGSRKYQVPVALLYKHTSITVLTATFDSSSSSSSSDDDGDGDEDEDDDDDTPPAYLTLPKVLPSTFQNLVDYMHSNIYSLNTHRSDYHPLQSHMRAYLLGVRIGATSFANAALRSLCKLVKPGPRWTYINGTTKRVLGEGIAAAPFRAADVAFVCEGQEASEKEDAVGKARLKSVMFDAVAAWLTISEVFGFEKEGGYPTILFDPWKSPPSATRSGTSSTPANPPPPPSSQPVNSSGSEDDNHNGDTIKSEEGEKTSKKDSSQTPSNLPYDSPLSPSQQRERALWTRLYATHDDFRARLQSSFRVPETLRGDLFRDEEDYVKGVVEWKENVAYASPMMPALQRQNAAVGERGRETSVRRRLGWLSRRGQRSRNVSSSAAAAAASSSEGDATGAGASEIASASAEEQISGRML</sequence>
<accession>A0A2V1D9R5</accession>
<feature type="compositionally biased region" description="Low complexity" evidence="1">
    <location>
        <begin position="479"/>
        <end position="516"/>
    </location>
</feature>
<gene>
    <name evidence="2" type="ORF">DM02DRAFT_618340</name>
</gene>